<keyword evidence="1" id="KW-0472">Membrane</keyword>
<feature type="chain" id="PRO_5036955386" description="CcmD family protein" evidence="2">
    <location>
        <begin position="21"/>
        <end position="68"/>
    </location>
</feature>
<gene>
    <name evidence="3" type="ORF">GCM10011425_17810</name>
</gene>
<accession>A0A917N1K9</accession>
<keyword evidence="1" id="KW-1133">Transmembrane helix</keyword>
<feature type="transmembrane region" description="Helical" evidence="1">
    <location>
        <begin position="36"/>
        <end position="55"/>
    </location>
</feature>
<name>A0A917N1K9_9SPHI</name>
<evidence type="ECO:0000313" key="3">
    <source>
        <dbReference type="EMBL" id="GGI50569.1"/>
    </source>
</evidence>
<comment type="caution">
    <text evidence="3">The sequence shown here is derived from an EMBL/GenBank/DDBJ whole genome shotgun (WGS) entry which is preliminary data.</text>
</comment>
<evidence type="ECO:0000313" key="4">
    <source>
        <dbReference type="Proteomes" id="UP000662074"/>
    </source>
</evidence>
<keyword evidence="1" id="KW-0812">Transmembrane</keyword>
<protein>
    <recommendedName>
        <fullName evidence="5">CcmD family protein</fullName>
    </recommendedName>
</protein>
<reference evidence="3" key="1">
    <citation type="journal article" date="2014" name="Int. J. Syst. Evol. Microbiol.">
        <title>Complete genome sequence of Corynebacterium casei LMG S-19264T (=DSM 44701T), isolated from a smear-ripened cheese.</title>
        <authorList>
            <consortium name="US DOE Joint Genome Institute (JGI-PGF)"/>
            <person name="Walter F."/>
            <person name="Albersmeier A."/>
            <person name="Kalinowski J."/>
            <person name="Ruckert C."/>
        </authorList>
    </citation>
    <scope>NUCLEOTIDE SEQUENCE</scope>
    <source>
        <strain evidence="3">CCM 8711</strain>
    </source>
</reference>
<keyword evidence="2" id="KW-0732">Signal</keyword>
<dbReference type="NCBIfam" id="TIGR04391">
    <property type="entry name" value="CcmD_alt_fam"/>
    <property type="match status" value="1"/>
</dbReference>
<dbReference type="AlphaFoldDB" id="A0A917N1K9"/>
<dbReference type="Pfam" id="PF20077">
    <property type="entry name" value="CcmD_alt"/>
    <property type="match status" value="1"/>
</dbReference>
<keyword evidence="4" id="KW-1185">Reference proteome</keyword>
<evidence type="ECO:0008006" key="5">
    <source>
        <dbReference type="Google" id="ProtNLM"/>
    </source>
</evidence>
<proteinExistence type="predicted"/>
<evidence type="ECO:0000256" key="2">
    <source>
        <dbReference type="SAM" id="SignalP"/>
    </source>
</evidence>
<dbReference type="EMBL" id="BMDO01000004">
    <property type="protein sequence ID" value="GGI50569.1"/>
    <property type="molecule type" value="Genomic_DNA"/>
</dbReference>
<dbReference type="RefSeq" id="WP_188415843.1">
    <property type="nucleotide sequence ID" value="NZ_BMDO01000004.1"/>
</dbReference>
<dbReference type="InterPro" id="IPR030888">
    <property type="entry name" value="Put_ccm"/>
</dbReference>
<reference evidence="3" key="2">
    <citation type="submission" date="2020-09" db="EMBL/GenBank/DDBJ databases">
        <authorList>
            <person name="Sun Q."/>
            <person name="Sedlacek I."/>
        </authorList>
    </citation>
    <scope>NUCLEOTIDE SEQUENCE</scope>
    <source>
        <strain evidence="3">CCM 8711</strain>
    </source>
</reference>
<organism evidence="3 4">
    <name type="scientific">Mucilaginibacter galii</name>
    <dbReference type="NCBI Taxonomy" id="2005073"/>
    <lineage>
        <taxon>Bacteria</taxon>
        <taxon>Pseudomonadati</taxon>
        <taxon>Bacteroidota</taxon>
        <taxon>Sphingobacteriia</taxon>
        <taxon>Sphingobacteriales</taxon>
        <taxon>Sphingobacteriaceae</taxon>
        <taxon>Mucilaginibacter</taxon>
    </lineage>
</organism>
<evidence type="ECO:0000256" key="1">
    <source>
        <dbReference type="SAM" id="Phobius"/>
    </source>
</evidence>
<feature type="signal peptide" evidence="2">
    <location>
        <begin position="1"/>
        <end position="20"/>
    </location>
</feature>
<sequence length="68" mass="7641">MIKKLVCLVIFLTGYVSAFAQDVEMADTMRSSGKIYVVVGTIAIVFIGLAIYLFTIDRRLTKLEKHND</sequence>
<dbReference type="Proteomes" id="UP000662074">
    <property type="component" value="Unassembled WGS sequence"/>
</dbReference>